<organism evidence="1 2">
    <name type="scientific">Portunus trituberculatus</name>
    <name type="common">Swimming crab</name>
    <name type="synonym">Neptunus trituberculatus</name>
    <dbReference type="NCBI Taxonomy" id="210409"/>
    <lineage>
        <taxon>Eukaryota</taxon>
        <taxon>Metazoa</taxon>
        <taxon>Ecdysozoa</taxon>
        <taxon>Arthropoda</taxon>
        <taxon>Crustacea</taxon>
        <taxon>Multicrustacea</taxon>
        <taxon>Malacostraca</taxon>
        <taxon>Eumalacostraca</taxon>
        <taxon>Eucarida</taxon>
        <taxon>Decapoda</taxon>
        <taxon>Pleocyemata</taxon>
        <taxon>Brachyura</taxon>
        <taxon>Eubrachyura</taxon>
        <taxon>Portunoidea</taxon>
        <taxon>Portunidae</taxon>
        <taxon>Portuninae</taxon>
        <taxon>Portunus</taxon>
    </lineage>
</organism>
<evidence type="ECO:0000313" key="1">
    <source>
        <dbReference type="EMBL" id="MPC22916.1"/>
    </source>
</evidence>
<evidence type="ECO:0000313" key="2">
    <source>
        <dbReference type="Proteomes" id="UP000324222"/>
    </source>
</evidence>
<name>A0A5B7DPQ8_PORTR</name>
<proteinExistence type="predicted"/>
<dbReference type="Proteomes" id="UP000324222">
    <property type="component" value="Unassembled WGS sequence"/>
</dbReference>
<protein>
    <submittedName>
        <fullName evidence="1">Uncharacterized protein</fullName>
    </submittedName>
</protein>
<reference evidence="1 2" key="1">
    <citation type="submission" date="2019-05" db="EMBL/GenBank/DDBJ databases">
        <title>Another draft genome of Portunus trituberculatus and its Hox gene families provides insights of decapod evolution.</title>
        <authorList>
            <person name="Jeong J.-H."/>
            <person name="Song I."/>
            <person name="Kim S."/>
            <person name="Choi T."/>
            <person name="Kim D."/>
            <person name="Ryu S."/>
            <person name="Kim W."/>
        </authorList>
    </citation>
    <scope>NUCLEOTIDE SEQUENCE [LARGE SCALE GENOMIC DNA]</scope>
    <source>
        <tissue evidence="1">Muscle</tissue>
    </source>
</reference>
<comment type="caution">
    <text evidence="1">The sequence shown here is derived from an EMBL/GenBank/DDBJ whole genome shotgun (WGS) entry which is preliminary data.</text>
</comment>
<accession>A0A5B7DPQ8</accession>
<keyword evidence="2" id="KW-1185">Reference proteome</keyword>
<sequence length="251" mass="28355">MVRHAQEAVAMGKTGHSLMLLPVSAGWAQSERMDNAADRSNLSYLAEAQIESFPVWSGRVRRHETSRQRDTQDGYRAFGCGLLHRGNRSECWVVTRGDSVRPDELYQSSYGAVHAELLTRYERVGASRGTQVWCRDMEPFVIRFRTCRVSKLVRYQEGDASVNYLNKPLHDVSDKLSEGRLEFAKESSRNAMTVKCTNFPDFWVRKASLCKVANARLARAAGLATREPLRRILNDLSAGRLVKRVYVSLGA</sequence>
<dbReference type="EMBL" id="VSRR010001143">
    <property type="protein sequence ID" value="MPC22916.1"/>
    <property type="molecule type" value="Genomic_DNA"/>
</dbReference>
<dbReference type="AlphaFoldDB" id="A0A5B7DPQ8"/>
<gene>
    <name evidence="1" type="ORF">E2C01_015944</name>
</gene>